<dbReference type="SUPFAM" id="SSF53474">
    <property type="entry name" value="alpha/beta-Hydrolases"/>
    <property type="match status" value="1"/>
</dbReference>
<comment type="caution">
    <text evidence="3">The sequence shown here is derived from an EMBL/GenBank/DDBJ whole genome shotgun (WGS) entry which is preliminary data.</text>
</comment>
<dbReference type="Proteomes" id="UP000293142">
    <property type="component" value="Unassembled WGS sequence"/>
</dbReference>
<proteinExistence type="predicted"/>
<accession>A0A4Q9DGD0</accession>
<dbReference type="InterPro" id="IPR029058">
    <property type="entry name" value="AB_hydrolase_fold"/>
</dbReference>
<evidence type="ECO:0000259" key="2">
    <source>
        <dbReference type="Pfam" id="PF20434"/>
    </source>
</evidence>
<feature type="domain" description="BD-FAE-like" evidence="2">
    <location>
        <begin position="31"/>
        <end position="218"/>
    </location>
</feature>
<keyword evidence="4" id="KW-1185">Reference proteome</keyword>
<dbReference type="RefSeq" id="WP_131017212.1">
    <property type="nucleotide sequence ID" value="NZ_SIRE01000026.1"/>
</dbReference>
<dbReference type="PANTHER" id="PTHR48081:SF6">
    <property type="entry name" value="PEPTIDASE S9 PROLYL OLIGOPEPTIDASE CATALYTIC DOMAIN-CONTAINING PROTEIN"/>
    <property type="match status" value="1"/>
</dbReference>
<evidence type="ECO:0000313" key="4">
    <source>
        <dbReference type="Proteomes" id="UP000293142"/>
    </source>
</evidence>
<dbReference type="EMBL" id="SIRE01000026">
    <property type="protein sequence ID" value="TBL71347.1"/>
    <property type="molecule type" value="Genomic_DNA"/>
</dbReference>
<dbReference type="Gene3D" id="3.40.50.1820">
    <property type="entry name" value="alpha/beta hydrolase"/>
    <property type="match status" value="1"/>
</dbReference>
<dbReference type="GO" id="GO:0016787">
    <property type="term" value="F:hydrolase activity"/>
    <property type="evidence" value="ECO:0007669"/>
    <property type="project" value="UniProtKB-KW"/>
</dbReference>
<dbReference type="OrthoDB" id="9794725at2"/>
<dbReference type="InterPro" id="IPR049492">
    <property type="entry name" value="BD-FAE-like_dom"/>
</dbReference>
<organism evidence="3 4">
    <name type="scientific">Paenibacillus thalictri</name>
    <dbReference type="NCBI Taxonomy" id="2527873"/>
    <lineage>
        <taxon>Bacteria</taxon>
        <taxon>Bacillati</taxon>
        <taxon>Bacillota</taxon>
        <taxon>Bacilli</taxon>
        <taxon>Bacillales</taxon>
        <taxon>Paenibacillaceae</taxon>
        <taxon>Paenibacillus</taxon>
    </lineage>
</organism>
<dbReference type="PANTHER" id="PTHR48081">
    <property type="entry name" value="AB HYDROLASE SUPERFAMILY PROTEIN C4A8.06C"/>
    <property type="match status" value="1"/>
</dbReference>
<gene>
    <name evidence="3" type="ORF">EYB31_30085</name>
</gene>
<dbReference type="Pfam" id="PF20434">
    <property type="entry name" value="BD-FAE"/>
    <property type="match status" value="1"/>
</dbReference>
<reference evidence="3 4" key="1">
    <citation type="submission" date="2019-02" db="EMBL/GenBank/DDBJ databases">
        <title>Paenibacillus sp. nov., isolated from surface-sterilized tissue of Thalictrum simplex L.</title>
        <authorList>
            <person name="Tuo L."/>
        </authorList>
    </citation>
    <scope>NUCLEOTIDE SEQUENCE [LARGE SCALE GENOMIC DNA]</scope>
    <source>
        <strain evidence="3 4">N2SHLJ1</strain>
    </source>
</reference>
<evidence type="ECO:0000313" key="3">
    <source>
        <dbReference type="EMBL" id="TBL71347.1"/>
    </source>
</evidence>
<dbReference type="InterPro" id="IPR050300">
    <property type="entry name" value="GDXG_lipolytic_enzyme"/>
</dbReference>
<name>A0A4Q9DGD0_9BACL</name>
<evidence type="ECO:0000256" key="1">
    <source>
        <dbReference type="ARBA" id="ARBA00022801"/>
    </source>
</evidence>
<dbReference type="AlphaFoldDB" id="A0A4Q9DGD0"/>
<sequence>MEKVLLWAEQTPFAQGDTDEDIPYLVPFPVEHRQAPAVIVCPGGGYGRKAPHEGEPIARWLNSIGIAAFVLQYRVAPYRHPVPLGDAKRAIRLVRGQAEQWGIDPQRLGILGFSAGGHLASSTGLHYDEGDREAADPLERISSRPDLMILCYPVISLTRHFHEGSKINLLGPEPDEQLALLLSGELQVNGATPPTFLWHTADDAAVPVENSLLLAMALSEHRIPHELHVYESGRHGLGLADEHPEAHTWTQLCEKWLRRRGF</sequence>
<keyword evidence="1 3" id="KW-0378">Hydrolase</keyword>
<protein>
    <submittedName>
        <fullName evidence="3">Alpha/beta hydrolase</fullName>
    </submittedName>
</protein>